<evidence type="ECO:0008006" key="5">
    <source>
        <dbReference type="Google" id="ProtNLM"/>
    </source>
</evidence>
<organism evidence="3 4">
    <name type="scientific">[Clostridium] citroniae WAL-19142</name>
    <dbReference type="NCBI Taxonomy" id="742734"/>
    <lineage>
        <taxon>Bacteria</taxon>
        <taxon>Bacillati</taxon>
        <taxon>Bacillota</taxon>
        <taxon>Clostridia</taxon>
        <taxon>Lachnospirales</taxon>
        <taxon>Lachnospiraceae</taxon>
        <taxon>Enterocloster</taxon>
    </lineage>
</organism>
<dbReference type="Proteomes" id="UP000037392">
    <property type="component" value="Unassembled WGS sequence"/>
</dbReference>
<evidence type="ECO:0000313" key="3">
    <source>
        <dbReference type="EMBL" id="KMW20080.1"/>
    </source>
</evidence>
<feature type="compositionally biased region" description="Basic and acidic residues" evidence="1">
    <location>
        <begin position="182"/>
        <end position="198"/>
    </location>
</feature>
<dbReference type="OrthoDB" id="1779586at2"/>
<keyword evidence="2" id="KW-1133">Transmembrane helix</keyword>
<dbReference type="PATRIC" id="fig|742734.4.peg.2249"/>
<dbReference type="Pfam" id="PF09581">
    <property type="entry name" value="Spore_III_AF"/>
    <property type="match status" value="1"/>
</dbReference>
<keyword evidence="2" id="KW-0472">Membrane</keyword>
<evidence type="ECO:0000256" key="1">
    <source>
        <dbReference type="SAM" id="MobiDB-lite"/>
    </source>
</evidence>
<evidence type="ECO:0000256" key="2">
    <source>
        <dbReference type="SAM" id="Phobius"/>
    </source>
</evidence>
<name>A0A0J9EW24_9FIRM</name>
<protein>
    <recommendedName>
        <fullName evidence="5">Stage III sporulation protein AF</fullName>
    </recommendedName>
</protein>
<feature type="region of interest" description="Disordered" evidence="1">
    <location>
        <begin position="174"/>
        <end position="217"/>
    </location>
</feature>
<sequence length="244" mass="27247">MESVYSWVKNIIYYMIFLSVVSNLLADSKYEKYIRFFAGMVLILLVVSPLTGKLRLDEQISSMFRSISLYNDTADLKSQLWEMDDKRLDRIMGKYEEAVEQDVVAMAAADGFACVNARVQIDSDRNSSTYGQVTDIQMQIRRSEGEEKGKEDYMGSRPVNVEANQVDSIMVEPVELGEESQAGDRADGRGDGRRGGREDDGENGSSGGGEAAGGRNQIIHRLTGKVAGYYGIEESHIQIQWKND</sequence>
<feature type="transmembrane region" description="Helical" evidence="2">
    <location>
        <begin position="6"/>
        <end position="26"/>
    </location>
</feature>
<feature type="compositionally biased region" description="Basic and acidic residues" evidence="1">
    <location>
        <begin position="141"/>
        <end position="154"/>
    </location>
</feature>
<dbReference type="InterPro" id="IPR014245">
    <property type="entry name" value="Spore_III_AF"/>
</dbReference>
<comment type="caution">
    <text evidence="3">The sequence shown here is derived from an EMBL/GenBank/DDBJ whole genome shotgun (WGS) entry which is preliminary data.</text>
</comment>
<dbReference type="RefSeq" id="WP_048929803.1">
    <property type="nucleotide sequence ID" value="NZ_KQ235877.1"/>
</dbReference>
<dbReference type="GeneID" id="93161965"/>
<accession>A0A0J9EW24</accession>
<feature type="transmembrane region" description="Helical" evidence="2">
    <location>
        <begin position="33"/>
        <end position="52"/>
    </location>
</feature>
<reference evidence="3 4" key="1">
    <citation type="submission" date="2011-04" db="EMBL/GenBank/DDBJ databases">
        <title>The Genome Sequence of Clostridium citroniae WAL-19142.</title>
        <authorList>
            <consortium name="The Broad Institute Genome Sequencing Platform"/>
            <person name="Earl A."/>
            <person name="Ward D."/>
            <person name="Feldgarden M."/>
            <person name="Gevers D."/>
            <person name="Warren Y.A."/>
            <person name="Tyrrell K.L."/>
            <person name="Citron D.M."/>
            <person name="Goldstein E.J."/>
            <person name="Daigneault M."/>
            <person name="Allen-Vercoe E."/>
            <person name="Young S.K."/>
            <person name="Zeng Q."/>
            <person name="Gargeya S."/>
            <person name="Fitzgerald M."/>
            <person name="Haas B."/>
            <person name="Abouelleil A."/>
            <person name="Alvarado L."/>
            <person name="Arachchi H.M."/>
            <person name="Berlin A."/>
            <person name="Brown A."/>
            <person name="Chapman S.B."/>
            <person name="Chen Z."/>
            <person name="Dunbar C."/>
            <person name="Freedman E."/>
            <person name="Gearin G."/>
            <person name="Gellesch M."/>
            <person name="Goldberg J."/>
            <person name="Griggs A."/>
            <person name="Gujja S."/>
            <person name="Heilman E.R."/>
            <person name="Heiman D."/>
            <person name="Howarth C."/>
            <person name="Larson L."/>
            <person name="Lui A."/>
            <person name="MacDonald P.J."/>
            <person name="Mehta T."/>
            <person name="Montmayeur A."/>
            <person name="Murphy C."/>
            <person name="Neiman D."/>
            <person name="Pearson M."/>
            <person name="Priest M."/>
            <person name="Roberts A."/>
            <person name="Saif S."/>
            <person name="Shea T."/>
            <person name="Shenoy N."/>
            <person name="Sisk P."/>
            <person name="Stolte C."/>
            <person name="Sykes S."/>
            <person name="White J."/>
            <person name="Yandava C."/>
            <person name="Wortman J."/>
            <person name="Nusbaum C."/>
            <person name="Birren B."/>
        </authorList>
    </citation>
    <scope>NUCLEOTIDE SEQUENCE [LARGE SCALE GENOMIC DNA]</scope>
    <source>
        <strain evidence="3 4">WAL-19142</strain>
    </source>
</reference>
<dbReference type="EMBL" id="ADLK01000019">
    <property type="protein sequence ID" value="KMW20080.1"/>
    <property type="molecule type" value="Genomic_DNA"/>
</dbReference>
<proteinExistence type="predicted"/>
<gene>
    <name evidence="3" type="ORF">HMPREF9470_02095</name>
</gene>
<dbReference type="AlphaFoldDB" id="A0A0J9EW24"/>
<evidence type="ECO:0000313" key="4">
    <source>
        <dbReference type="Proteomes" id="UP000037392"/>
    </source>
</evidence>
<feature type="region of interest" description="Disordered" evidence="1">
    <location>
        <begin position="130"/>
        <end position="155"/>
    </location>
</feature>
<keyword evidence="2" id="KW-0812">Transmembrane</keyword>